<dbReference type="InterPro" id="IPR011009">
    <property type="entry name" value="Kinase-like_dom_sf"/>
</dbReference>
<evidence type="ECO:0000313" key="3">
    <source>
        <dbReference type="Proteomes" id="UP001482520"/>
    </source>
</evidence>
<dbReference type="Proteomes" id="UP001482520">
    <property type="component" value="Unassembled WGS sequence"/>
</dbReference>
<keyword evidence="3" id="KW-1185">Reference proteome</keyword>
<evidence type="ECO:0008006" key="4">
    <source>
        <dbReference type="Google" id="ProtNLM"/>
    </source>
</evidence>
<comment type="caution">
    <text evidence="2">The sequence shown here is derived from an EMBL/GenBank/DDBJ whole genome shotgun (WGS) entry which is preliminary data.</text>
</comment>
<reference evidence="2 3" key="1">
    <citation type="submission" date="2024-02" db="EMBL/GenBank/DDBJ databases">
        <title>Full genome sequence of Nocardioides kribbensis.</title>
        <authorList>
            <person name="Poletto B.L."/>
            <person name="Silva G."/>
            <person name="Galante D."/>
            <person name="Campos K.R."/>
            <person name="Santos M.B.N."/>
            <person name="Sacchi C.T."/>
        </authorList>
    </citation>
    <scope>NUCLEOTIDE SEQUENCE [LARGE SCALE GENOMIC DNA]</scope>
    <source>
        <strain evidence="2 3">O4R</strain>
    </source>
</reference>
<accession>A0ABV1P478</accession>
<evidence type="ECO:0000256" key="1">
    <source>
        <dbReference type="SAM" id="MobiDB-lite"/>
    </source>
</evidence>
<dbReference type="SUPFAM" id="SSF56112">
    <property type="entry name" value="Protein kinase-like (PK-like)"/>
    <property type="match status" value="1"/>
</dbReference>
<proteinExistence type="predicted"/>
<protein>
    <recommendedName>
        <fullName evidence="4">Aminoglycoside phosphotransferase domain-containing protein</fullName>
    </recommendedName>
</protein>
<organism evidence="2 3">
    <name type="scientific">Nocardioides kribbensis</name>
    <dbReference type="NCBI Taxonomy" id="305517"/>
    <lineage>
        <taxon>Bacteria</taxon>
        <taxon>Bacillati</taxon>
        <taxon>Actinomycetota</taxon>
        <taxon>Actinomycetes</taxon>
        <taxon>Propionibacteriales</taxon>
        <taxon>Nocardioidaceae</taxon>
        <taxon>Nocardioides</taxon>
    </lineage>
</organism>
<dbReference type="RefSeq" id="WP_349805763.1">
    <property type="nucleotide sequence ID" value="NZ_JBEGDP010000045.1"/>
</dbReference>
<name>A0ABV1P478_9ACTN</name>
<feature type="region of interest" description="Disordered" evidence="1">
    <location>
        <begin position="94"/>
        <end position="123"/>
    </location>
</feature>
<evidence type="ECO:0000313" key="2">
    <source>
        <dbReference type="EMBL" id="MEQ7849539.1"/>
    </source>
</evidence>
<dbReference type="EMBL" id="JBEGDP010000045">
    <property type="protein sequence ID" value="MEQ7849539.1"/>
    <property type="molecule type" value="Genomic_DNA"/>
</dbReference>
<sequence length="416" mass="43847">MSDRYARLRRPRRVLVSTDLPWPALFLGEQLSHALNHGLPARRRSGPLAAAVGRRGLPAPAVASLVARLPHRPAPATDAVLDAVREVWPTLVAAAGGAGDPGDSGDSGDAGDSGDDRAPGAGRLVGDVPARLAALEVDRSGRRFVFVFADDPHPLLVLKSPDATADGAAEAEALTRAAALGLAPRCLGRIAGLEAQEGLAGRPLWVRPPGRPGWSGAYADAYASLGSGLERLASATAVPGGPDRLLADAQPALPLVRSPRTRLLVEAALRDVRRLTHRSLQHHDLSAQNWLVRDDALVGLVDWDTAMPDGVPGHDALHAAVSLLEHGVGLRSRSPERVLSTFTRAWHEEPLLAQARLAHRACLVAATGSEALADRLAEPLQLAFFARRLGWVAVGDGHAALDVDTAERMLDHVARG</sequence>
<gene>
    <name evidence="2" type="ORF">V6R90_19860</name>
</gene>